<reference evidence="2" key="1">
    <citation type="journal article" date="2015" name="Nature">
        <title>Complex archaea that bridge the gap between prokaryotes and eukaryotes.</title>
        <authorList>
            <person name="Spang A."/>
            <person name="Saw J.H."/>
            <person name="Jorgensen S.L."/>
            <person name="Zaremba-Niedzwiedzka K."/>
            <person name="Martijn J."/>
            <person name="Lind A.E."/>
            <person name="van Eijk R."/>
            <person name="Schleper C."/>
            <person name="Guy L."/>
            <person name="Ettema T.J."/>
        </authorList>
    </citation>
    <scope>NUCLEOTIDE SEQUENCE</scope>
</reference>
<dbReference type="AlphaFoldDB" id="A0A0F9JHH5"/>
<name>A0A0F9JHH5_9ZZZZ</name>
<dbReference type="InterPro" id="IPR024442">
    <property type="entry name" value="Transposase_Zn_ribbon"/>
</dbReference>
<dbReference type="InterPro" id="IPR053164">
    <property type="entry name" value="IS1016-like_transposase"/>
</dbReference>
<dbReference type="EMBL" id="LAZR01010058">
    <property type="protein sequence ID" value="KKM69043.1"/>
    <property type="molecule type" value="Genomic_DNA"/>
</dbReference>
<dbReference type="PANTHER" id="PTHR47163">
    <property type="entry name" value="DDE_TNP_IS1595 DOMAIN-CONTAINING PROTEIN"/>
    <property type="match status" value="1"/>
</dbReference>
<protein>
    <recommendedName>
        <fullName evidence="1">ISXO2-like transposase domain-containing protein</fullName>
    </recommendedName>
</protein>
<dbReference type="Pfam" id="PF12760">
    <property type="entry name" value="Zn_ribbon_IS1595"/>
    <property type="match status" value="1"/>
</dbReference>
<dbReference type="NCBIfam" id="NF033547">
    <property type="entry name" value="transpos_IS1595"/>
    <property type="match status" value="1"/>
</dbReference>
<dbReference type="InterPro" id="IPR024445">
    <property type="entry name" value="Tnp_ISXO2-like"/>
</dbReference>
<gene>
    <name evidence="2" type="ORF">LCGC14_1454800</name>
</gene>
<organism evidence="2">
    <name type="scientific">marine sediment metagenome</name>
    <dbReference type="NCBI Taxonomy" id="412755"/>
    <lineage>
        <taxon>unclassified sequences</taxon>
        <taxon>metagenomes</taxon>
        <taxon>ecological metagenomes</taxon>
    </lineage>
</organism>
<evidence type="ECO:0000259" key="1">
    <source>
        <dbReference type="SMART" id="SM01126"/>
    </source>
</evidence>
<dbReference type="SMART" id="SM01126">
    <property type="entry name" value="DDE_Tnp_IS1595"/>
    <property type="match status" value="1"/>
</dbReference>
<accession>A0A0F9JHH5</accession>
<feature type="domain" description="ISXO2-like transposase" evidence="1">
    <location>
        <begin position="130"/>
        <end position="274"/>
    </location>
</feature>
<proteinExistence type="predicted"/>
<dbReference type="Pfam" id="PF12762">
    <property type="entry name" value="DDE_Tnp_IS1595"/>
    <property type="match status" value="1"/>
</dbReference>
<evidence type="ECO:0000313" key="2">
    <source>
        <dbReference type="EMBL" id="KKM69043.1"/>
    </source>
</evidence>
<sequence>MPKKFKGLIDFIEKFPDEKTCRKFLAKMRWDGKPVCPFKDCKHDKVYVYNDEKKYKCAKCRRIFSVRVGTIFEDSKISLQKWFMAFYLTTAHKKGISSLQLGRDLNITQKSAWFMLHRIRETTRDKAPEILEGVVEIDEVFIGGKESNKHKHLRTGSAQENKTPVIGLLQRGKEVRTKVLKNVQARQLIPPILHNVKPGSYIVTDQNSTYKRLQGYYVHVTINHDRGEYARDAAHVNTLEGFWSHLKRMITGIYHQISEKHTHRYCDAMSFRYNTRHLTDVERFYLAISRCEGRLRYKELIKDQA</sequence>
<dbReference type="PANTHER" id="PTHR47163:SF2">
    <property type="entry name" value="SI:DKEY-17M8.2"/>
    <property type="match status" value="1"/>
</dbReference>
<comment type="caution">
    <text evidence="2">The sequence shown here is derived from an EMBL/GenBank/DDBJ whole genome shotgun (WGS) entry which is preliminary data.</text>
</comment>